<dbReference type="SUPFAM" id="SSF52129">
    <property type="entry name" value="Caspase-like"/>
    <property type="match status" value="1"/>
</dbReference>
<dbReference type="PROSITE" id="PS50082">
    <property type="entry name" value="WD_REPEATS_2"/>
    <property type="match status" value="3"/>
</dbReference>
<dbReference type="Pfam" id="PF00656">
    <property type="entry name" value="Peptidase_C14"/>
    <property type="match status" value="1"/>
</dbReference>
<keyword evidence="2" id="KW-0677">Repeat</keyword>
<sequence length="697" mass="74189">MQGSRPSPDLPAERRLALVVATAGYRDASLRQLRAPARDAADLGELLADPAVGGFAVTTVLDRSAQEIRLAVEEFLSDRRPDDLVVVYLSCHGLVDARRRLYFAATDTQKNRLASTGVEAEWLLDQLEDCRARRQVVILDCCFSGAFGDRAKGDDDLGLDRRFHGQGRGRVVLTASRGSEYSFEGEPLADAVQPGSVFTNALVNGIRSGDADRDHDGYISVDDAYEYAFDRLREAGVAQTPQRSVYQAEGQILLARSPAGVPVDTTPLPEHLRSALDSPLPSVRLAGVQELGQLLDDATLAAQARETLAAIAKNDVPDVAIAAKALLVPPKPPTPPPAPAVRVPLRRNIPLLAGIAVAVVIALTVTLVLALRPKTTTSSPPSPPNMLAVAYSPDGKLLAASGYEPGTETIRLWNTSNWQLTKIPLDKSETRTKLAFSPDGAMLAAAGYDGVRLFDTTSHRLIGIPFGDTVVVNKQHGVTSIAFSPDKRTLAVGDVNGNIQIWDVAQRTVIAPMLSGHSGTISSLAYSPDGKVLASAGSTEWHTDNNTYTNDGTVRLWDTATHQQIGDPLINERANSAAIAVAFAPGGEKLAAGYGGLDGLIWNIGNQRVAGTFSDSTGSPNGLTYTTTGSRLAACDGNNIRIWDATTYKQFRDLKGHTDSVNAVAFAPDGNLASASQDGTVRVWNPDTEALVKQLTA</sequence>
<dbReference type="PANTHER" id="PTHR19848">
    <property type="entry name" value="WD40 REPEAT PROTEIN"/>
    <property type="match status" value="1"/>
</dbReference>
<accession>A0ABV6MPN7</accession>
<keyword evidence="4" id="KW-0812">Transmembrane</keyword>
<dbReference type="NCBIfam" id="NF047832">
    <property type="entry name" value="caspase_w_EACC1"/>
    <property type="match status" value="1"/>
</dbReference>
<feature type="repeat" description="WD" evidence="3">
    <location>
        <begin position="514"/>
        <end position="537"/>
    </location>
</feature>
<dbReference type="SMART" id="SM00320">
    <property type="entry name" value="WD40"/>
    <property type="match status" value="6"/>
</dbReference>
<keyword evidence="4" id="KW-0472">Membrane</keyword>
<keyword evidence="1 3" id="KW-0853">WD repeat</keyword>
<dbReference type="Gene3D" id="3.40.50.1460">
    <property type="match status" value="1"/>
</dbReference>
<organism evidence="6 7">
    <name type="scientific">Kutzneria chonburiensis</name>
    <dbReference type="NCBI Taxonomy" id="1483604"/>
    <lineage>
        <taxon>Bacteria</taxon>
        <taxon>Bacillati</taxon>
        <taxon>Actinomycetota</taxon>
        <taxon>Actinomycetes</taxon>
        <taxon>Pseudonocardiales</taxon>
        <taxon>Pseudonocardiaceae</taxon>
        <taxon>Kutzneria</taxon>
    </lineage>
</organism>
<keyword evidence="7" id="KW-1185">Reference proteome</keyword>
<dbReference type="InterPro" id="IPR036322">
    <property type="entry name" value="WD40_repeat_dom_sf"/>
</dbReference>
<comment type="caution">
    <text evidence="6">The sequence shown here is derived from an EMBL/GenBank/DDBJ whole genome shotgun (WGS) entry which is preliminary data.</text>
</comment>
<feature type="repeat" description="WD" evidence="3">
    <location>
        <begin position="471"/>
        <end position="512"/>
    </location>
</feature>
<name>A0ABV6MPN7_9PSEU</name>
<dbReference type="Proteomes" id="UP001589810">
    <property type="component" value="Unassembled WGS sequence"/>
</dbReference>
<dbReference type="EMBL" id="JBHLUD010000003">
    <property type="protein sequence ID" value="MFC0542274.1"/>
    <property type="molecule type" value="Genomic_DNA"/>
</dbReference>
<dbReference type="CDD" id="cd00200">
    <property type="entry name" value="WD40"/>
    <property type="match status" value="1"/>
</dbReference>
<dbReference type="PANTHER" id="PTHR19848:SF8">
    <property type="entry name" value="F-BOX AND WD REPEAT DOMAIN CONTAINING 7"/>
    <property type="match status" value="1"/>
</dbReference>
<evidence type="ECO:0000256" key="2">
    <source>
        <dbReference type="ARBA" id="ARBA00022737"/>
    </source>
</evidence>
<dbReference type="InterPro" id="IPR029030">
    <property type="entry name" value="Caspase-like_dom_sf"/>
</dbReference>
<evidence type="ECO:0000313" key="6">
    <source>
        <dbReference type="EMBL" id="MFC0542274.1"/>
    </source>
</evidence>
<protein>
    <submittedName>
        <fullName evidence="6">Caspase family protein</fullName>
    </submittedName>
</protein>
<evidence type="ECO:0000256" key="4">
    <source>
        <dbReference type="SAM" id="Phobius"/>
    </source>
</evidence>
<reference evidence="6 7" key="1">
    <citation type="submission" date="2024-09" db="EMBL/GenBank/DDBJ databases">
        <authorList>
            <person name="Sun Q."/>
            <person name="Mori K."/>
        </authorList>
    </citation>
    <scope>NUCLEOTIDE SEQUENCE [LARGE SCALE GENOMIC DNA]</scope>
    <source>
        <strain evidence="6 7">TBRC 1432</strain>
    </source>
</reference>
<evidence type="ECO:0000313" key="7">
    <source>
        <dbReference type="Proteomes" id="UP001589810"/>
    </source>
</evidence>
<feature type="domain" description="Peptidase C14 caspase" evidence="5">
    <location>
        <begin position="14"/>
        <end position="242"/>
    </location>
</feature>
<feature type="transmembrane region" description="Helical" evidence="4">
    <location>
        <begin position="351"/>
        <end position="371"/>
    </location>
</feature>
<evidence type="ECO:0000259" key="5">
    <source>
        <dbReference type="Pfam" id="PF00656"/>
    </source>
</evidence>
<evidence type="ECO:0000256" key="3">
    <source>
        <dbReference type="PROSITE-ProRule" id="PRU00221"/>
    </source>
</evidence>
<keyword evidence="4" id="KW-1133">Transmembrane helix</keyword>
<proteinExistence type="predicted"/>
<dbReference type="PROSITE" id="PS50294">
    <property type="entry name" value="WD_REPEATS_REGION"/>
    <property type="match status" value="2"/>
</dbReference>
<dbReference type="InterPro" id="IPR011600">
    <property type="entry name" value="Pept_C14_caspase"/>
</dbReference>
<gene>
    <name evidence="6" type="ORF">ACFFH7_12330</name>
</gene>
<dbReference type="Pfam" id="PF00400">
    <property type="entry name" value="WD40"/>
    <property type="match status" value="3"/>
</dbReference>
<feature type="repeat" description="WD" evidence="3">
    <location>
        <begin position="654"/>
        <end position="694"/>
    </location>
</feature>
<dbReference type="Gene3D" id="2.130.10.10">
    <property type="entry name" value="YVTN repeat-like/Quinoprotein amine dehydrogenase"/>
    <property type="match status" value="3"/>
</dbReference>
<dbReference type="SUPFAM" id="SSF50978">
    <property type="entry name" value="WD40 repeat-like"/>
    <property type="match status" value="1"/>
</dbReference>
<dbReference type="InterPro" id="IPR001680">
    <property type="entry name" value="WD40_rpt"/>
</dbReference>
<evidence type="ECO:0000256" key="1">
    <source>
        <dbReference type="ARBA" id="ARBA00022574"/>
    </source>
</evidence>
<dbReference type="RefSeq" id="WP_273942921.1">
    <property type="nucleotide sequence ID" value="NZ_CP097263.1"/>
</dbReference>
<dbReference type="InterPro" id="IPR015943">
    <property type="entry name" value="WD40/YVTN_repeat-like_dom_sf"/>
</dbReference>